<organism evidence="9 10">
    <name type="scientific">Microlunatus soli</name>
    <dbReference type="NCBI Taxonomy" id="630515"/>
    <lineage>
        <taxon>Bacteria</taxon>
        <taxon>Bacillati</taxon>
        <taxon>Actinomycetota</taxon>
        <taxon>Actinomycetes</taxon>
        <taxon>Propionibacteriales</taxon>
        <taxon>Propionibacteriaceae</taxon>
        <taxon>Microlunatus</taxon>
    </lineage>
</organism>
<evidence type="ECO:0000256" key="4">
    <source>
        <dbReference type="ARBA" id="ARBA00022692"/>
    </source>
</evidence>
<dbReference type="InterPro" id="IPR000515">
    <property type="entry name" value="MetI-like"/>
</dbReference>
<keyword evidence="2 7" id="KW-0813">Transport</keyword>
<evidence type="ECO:0000256" key="7">
    <source>
        <dbReference type="RuleBase" id="RU363032"/>
    </source>
</evidence>
<evidence type="ECO:0000259" key="8">
    <source>
        <dbReference type="PROSITE" id="PS50928"/>
    </source>
</evidence>
<feature type="transmembrane region" description="Helical" evidence="7">
    <location>
        <begin position="20"/>
        <end position="41"/>
    </location>
</feature>
<dbReference type="SUPFAM" id="SSF161098">
    <property type="entry name" value="MetI-like"/>
    <property type="match status" value="1"/>
</dbReference>
<dbReference type="GO" id="GO:0005886">
    <property type="term" value="C:plasma membrane"/>
    <property type="evidence" value="ECO:0007669"/>
    <property type="project" value="UniProtKB-SubCell"/>
</dbReference>
<feature type="transmembrane region" description="Helical" evidence="7">
    <location>
        <begin position="80"/>
        <end position="101"/>
    </location>
</feature>
<dbReference type="PANTHER" id="PTHR43005">
    <property type="entry name" value="BLR7065 PROTEIN"/>
    <property type="match status" value="1"/>
</dbReference>
<keyword evidence="10" id="KW-1185">Reference proteome</keyword>
<keyword evidence="3" id="KW-1003">Cell membrane</keyword>
<evidence type="ECO:0000256" key="3">
    <source>
        <dbReference type="ARBA" id="ARBA00022475"/>
    </source>
</evidence>
<sequence length="306" mass="33394">MVTSRAERRRRRDLRFGITLALPSAAVVVALLGYPMGYAIYMSTYNWNDKVPGLHPFVGLANYGQLLADPQFHGALGRTAVFAAFTVLGGVALAVAIASLLNKDFRGRTLARVLLLVPWAVPPVVNGIMWKLIFDGSSGVLNSILLRIGVIDTKVQWLADPDLAMLVLIFAELWKLLPFLCLLLLAGMQGIPASIYKASTIDGAGRWQRFVKITVPNLRGPLLFALVVQSMWSLKVFDSIYVLTGGSGGPAEGTTTINFLAYLITFSNLDRGYGASLAVTTMILVVLVTVFWVVLLGRRDRKEVAR</sequence>
<keyword evidence="6 7" id="KW-0472">Membrane</keyword>
<gene>
    <name evidence="9" type="ORF">SAMN04489812_1736</name>
</gene>
<dbReference type="OrthoDB" id="9804439at2"/>
<dbReference type="Proteomes" id="UP000199103">
    <property type="component" value="Chromosome I"/>
</dbReference>
<dbReference type="AlphaFoldDB" id="A0A1H1RQZ9"/>
<comment type="similarity">
    <text evidence="7">Belongs to the binding-protein-dependent transport system permease family.</text>
</comment>
<dbReference type="STRING" id="630515.SAMN04489812_1736"/>
<keyword evidence="5 7" id="KW-1133">Transmembrane helix</keyword>
<feature type="transmembrane region" description="Helical" evidence="7">
    <location>
        <begin position="163"/>
        <end position="187"/>
    </location>
</feature>
<name>A0A1H1RQZ9_9ACTN</name>
<evidence type="ECO:0000256" key="5">
    <source>
        <dbReference type="ARBA" id="ARBA00022989"/>
    </source>
</evidence>
<dbReference type="PROSITE" id="PS50928">
    <property type="entry name" value="ABC_TM1"/>
    <property type="match status" value="1"/>
</dbReference>
<evidence type="ECO:0000313" key="9">
    <source>
        <dbReference type="EMBL" id="SDS38084.1"/>
    </source>
</evidence>
<evidence type="ECO:0000256" key="1">
    <source>
        <dbReference type="ARBA" id="ARBA00004651"/>
    </source>
</evidence>
<dbReference type="PANTHER" id="PTHR43005:SF1">
    <property type="entry name" value="SPERMIDINE_PUTRESCINE TRANSPORT SYSTEM PERMEASE PROTEIN"/>
    <property type="match status" value="1"/>
</dbReference>
<evidence type="ECO:0000256" key="6">
    <source>
        <dbReference type="ARBA" id="ARBA00023136"/>
    </source>
</evidence>
<dbReference type="InterPro" id="IPR035906">
    <property type="entry name" value="MetI-like_sf"/>
</dbReference>
<evidence type="ECO:0000313" key="10">
    <source>
        <dbReference type="Proteomes" id="UP000199103"/>
    </source>
</evidence>
<proteinExistence type="inferred from homology"/>
<dbReference type="RefSeq" id="WP_091523011.1">
    <property type="nucleotide sequence ID" value="NZ_LT629772.1"/>
</dbReference>
<feature type="transmembrane region" description="Helical" evidence="7">
    <location>
        <begin position="113"/>
        <end position="133"/>
    </location>
</feature>
<dbReference type="GO" id="GO:0055085">
    <property type="term" value="P:transmembrane transport"/>
    <property type="evidence" value="ECO:0007669"/>
    <property type="project" value="InterPro"/>
</dbReference>
<evidence type="ECO:0000256" key="2">
    <source>
        <dbReference type="ARBA" id="ARBA00022448"/>
    </source>
</evidence>
<comment type="subcellular location">
    <subcellularLocation>
        <location evidence="1 7">Cell membrane</location>
        <topology evidence="1 7">Multi-pass membrane protein</topology>
    </subcellularLocation>
</comment>
<dbReference type="EMBL" id="LT629772">
    <property type="protein sequence ID" value="SDS38084.1"/>
    <property type="molecule type" value="Genomic_DNA"/>
</dbReference>
<reference evidence="9 10" key="1">
    <citation type="submission" date="2016-10" db="EMBL/GenBank/DDBJ databases">
        <authorList>
            <person name="de Groot N.N."/>
        </authorList>
    </citation>
    <scope>NUCLEOTIDE SEQUENCE [LARGE SCALE GENOMIC DNA]</scope>
    <source>
        <strain evidence="9 10">DSM 21800</strain>
    </source>
</reference>
<feature type="transmembrane region" description="Helical" evidence="7">
    <location>
        <begin position="273"/>
        <end position="296"/>
    </location>
</feature>
<keyword evidence="4 7" id="KW-0812">Transmembrane</keyword>
<protein>
    <submittedName>
        <fullName evidence="9">Carbohydrate ABC transporter membrane protein 1, CUT1 family</fullName>
    </submittedName>
</protein>
<dbReference type="Pfam" id="PF00528">
    <property type="entry name" value="BPD_transp_1"/>
    <property type="match status" value="1"/>
</dbReference>
<dbReference type="CDD" id="cd06261">
    <property type="entry name" value="TM_PBP2"/>
    <property type="match status" value="1"/>
</dbReference>
<feature type="domain" description="ABC transmembrane type-1" evidence="8">
    <location>
        <begin position="76"/>
        <end position="294"/>
    </location>
</feature>
<dbReference type="Gene3D" id="1.10.3720.10">
    <property type="entry name" value="MetI-like"/>
    <property type="match status" value="1"/>
</dbReference>
<accession>A0A1H1RQZ9</accession>